<dbReference type="eggNOG" id="ENOG502RG16">
    <property type="taxonomic scope" value="Eukaryota"/>
</dbReference>
<feature type="region of interest" description="Disordered" evidence="1">
    <location>
        <begin position="430"/>
        <end position="512"/>
    </location>
</feature>
<evidence type="ECO:0000313" key="2">
    <source>
        <dbReference type="EMBL" id="EFI97061.1"/>
    </source>
</evidence>
<accession>D8Q612</accession>
<feature type="region of interest" description="Disordered" evidence="1">
    <location>
        <begin position="596"/>
        <end position="679"/>
    </location>
</feature>
<sequence>MDFGDRPEDVQIAARVLGSMREGGAAPDSDTASTSTTAMTSDREEGMSALSSQTSLTPQDDPSMTAGPSSSEFLPRLQNAHPLFDSALRAYSSTKASSRVVKFGAEMMENTIMRVGERLVGEGIDEFAVRQLDRLDRYRRPSQSSSTETAPMRRKKTLDGTGSEVDSPTGEADWRSANMDVDERVGGWLESSSASHSPSYPSSSQYRSPPPSSAPSRPRSRSRSRSRSRTPTSHQPETPQPSQELLPTPNSRWQSLIMATPGVAAAVRISDDSRRRLRFVLGWLGYATQHIDGQILILRDLIASLQPLTPAEGPHDPGPEDEEAESSRGSGASSSRTASASASNSTSRASSASTSRASASTSRASSAQAHQASQTVNSIKKDLVTTVRQVVGVVSQYGGKGVLQPDARNRVRGFILGLPSRWRMTAPAVQTPGAAGAAADGHFSGPTSGSRKAKGKAGHEVSGSANTSATSSPRVRPYELPAPGPAHPHSHARHSSGDTNGHSRHSSAGADARADANATVLAAQRILVLATESLDMMRGVTSVVKDSLDRADAWVGRLGIPSSQGTPGDAHDADRERESFLRSRESFLGARESLLGARESAVRETGEDPATGLGLSRSSSTSSLRGLLDSTFPQGLEGQAGANGHGGFANGQGGFANGHSEHVNGHGHARHGSGSRLPELKLGIPEHRMNGTVEQRVNDTVEHRMEDGTPSAFAQGLPPLGSPTMAGSPSLAPRVGNLSLRDEAMHGSRPGSAMDLDS</sequence>
<feature type="region of interest" description="Disordered" evidence="1">
    <location>
        <begin position="1"/>
        <end position="78"/>
    </location>
</feature>
<protein>
    <submittedName>
        <fullName evidence="2">Expressed protein</fullName>
    </submittedName>
</protein>
<feature type="non-terminal residue" evidence="2">
    <location>
        <position position="758"/>
    </location>
</feature>
<evidence type="ECO:0000313" key="3">
    <source>
        <dbReference type="Proteomes" id="UP000007431"/>
    </source>
</evidence>
<dbReference type="GeneID" id="9590045"/>
<feature type="compositionally biased region" description="Polar residues" evidence="1">
    <location>
        <begin position="49"/>
        <end position="72"/>
    </location>
</feature>
<dbReference type="InParanoid" id="D8Q612"/>
<dbReference type="PANTHER" id="PTHR38406:SF1">
    <property type="entry name" value="TRANSCRIPTIONAL REPRESSOR OPI1"/>
    <property type="match status" value="1"/>
</dbReference>
<feature type="compositionally biased region" description="Low complexity" evidence="1">
    <location>
        <begin position="191"/>
        <end position="207"/>
    </location>
</feature>
<dbReference type="GO" id="GO:0030968">
    <property type="term" value="P:endoplasmic reticulum unfolded protein response"/>
    <property type="evidence" value="ECO:0007669"/>
    <property type="project" value="TreeGrafter"/>
</dbReference>
<keyword evidence="3" id="KW-1185">Reference proteome</keyword>
<dbReference type="AlphaFoldDB" id="D8Q612"/>
<feature type="compositionally biased region" description="Basic residues" evidence="1">
    <location>
        <begin position="218"/>
        <end position="228"/>
    </location>
</feature>
<dbReference type="GO" id="GO:0005634">
    <property type="term" value="C:nucleus"/>
    <property type="evidence" value="ECO:0007669"/>
    <property type="project" value="TreeGrafter"/>
</dbReference>
<gene>
    <name evidence="2" type="ORF">SCHCODRAFT_109405</name>
</gene>
<feature type="compositionally biased region" description="Polar residues" evidence="1">
    <location>
        <begin position="463"/>
        <end position="473"/>
    </location>
</feature>
<feature type="region of interest" description="Disordered" evidence="1">
    <location>
        <begin position="559"/>
        <end position="579"/>
    </location>
</feature>
<feature type="compositionally biased region" description="Low complexity" evidence="1">
    <location>
        <begin position="327"/>
        <end position="375"/>
    </location>
</feature>
<dbReference type="RefSeq" id="XP_003031964.1">
    <property type="nucleotide sequence ID" value="XM_003031918.1"/>
</dbReference>
<dbReference type="Proteomes" id="UP000007431">
    <property type="component" value="Unassembled WGS sequence"/>
</dbReference>
<dbReference type="KEGG" id="scm:SCHCO_02624805"/>
<feature type="compositionally biased region" description="Gly residues" evidence="1">
    <location>
        <begin position="641"/>
        <end position="656"/>
    </location>
</feature>
<feature type="compositionally biased region" description="Low complexity" evidence="1">
    <location>
        <begin position="611"/>
        <end position="631"/>
    </location>
</feature>
<name>D8Q612_SCHCM</name>
<dbReference type="GO" id="GO:0008654">
    <property type="term" value="P:phospholipid biosynthetic process"/>
    <property type="evidence" value="ECO:0007669"/>
    <property type="project" value="TreeGrafter"/>
</dbReference>
<dbReference type="HOGENOM" id="CLU_367671_0_0_1"/>
<dbReference type="InterPro" id="IPR013927">
    <property type="entry name" value="TF_Opi1_Ccg-8"/>
</dbReference>
<dbReference type="OMA" id="RADIWVE"/>
<feature type="region of interest" description="Disordered" evidence="1">
    <location>
        <begin position="138"/>
        <end position="248"/>
    </location>
</feature>
<dbReference type="GO" id="GO:0006357">
    <property type="term" value="P:regulation of transcription by RNA polymerase II"/>
    <property type="evidence" value="ECO:0007669"/>
    <property type="project" value="TreeGrafter"/>
</dbReference>
<reference evidence="2 3" key="1">
    <citation type="journal article" date="2010" name="Nat. Biotechnol.">
        <title>Genome sequence of the model mushroom Schizophyllum commune.</title>
        <authorList>
            <person name="Ohm R.A."/>
            <person name="de Jong J.F."/>
            <person name="Lugones L.G."/>
            <person name="Aerts A."/>
            <person name="Kothe E."/>
            <person name="Stajich J.E."/>
            <person name="de Vries R.P."/>
            <person name="Record E."/>
            <person name="Levasseur A."/>
            <person name="Baker S.E."/>
            <person name="Bartholomew K.A."/>
            <person name="Coutinho P.M."/>
            <person name="Erdmann S."/>
            <person name="Fowler T.J."/>
            <person name="Gathman A.C."/>
            <person name="Lombard V."/>
            <person name="Henrissat B."/>
            <person name="Knabe N."/>
            <person name="Kuees U."/>
            <person name="Lilly W.W."/>
            <person name="Lindquist E."/>
            <person name="Lucas S."/>
            <person name="Magnuson J.K."/>
            <person name="Piumi F."/>
            <person name="Raudaskoski M."/>
            <person name="Salamov A."/>
            <person name="Schmutz J."/>
            <person name="Schwarze F.W.M.R."/>
            <person name="vanKuyk P.A."/>
            <person name="Horton J.S."/>
            <person name="Grigoriev I.V."/>
            <person name="Woesten H.A.B."/>
        </authorList>
    </citation>
    <scope>NUCLEOTIDE SEQUENCE [LARGE SCALE GENOMIC DNA]</scope>
    <source>
        <strain evidence="3">H4-8 / FGSC 9210</strain>
    </source>
</reference>
<feature type="region of interest" description="Disordered" evidence="1">
    <location>
        <begin position="708"/>
        <end position="735"/>
    </location>
</feature>
<dbReference type="GO" id="GO:0003714">
    <property type="term" value="F:transcription corepressor activity"/>
    <property type="evidence" value="ECO:0007669"/>
    <property type="project" value="InterPro"/>
</dbReference>
<feature type="compositionally biased region" description="Low complexity" evidence="1">
    <location>
        <begin position="25"/>
        <end position="40"/>
    </location>
</feature>
<dbReference type="PANTHER" id="PTHR38406">
    <property type="entry name" value="TRANSCRIPTIONAL REPRESSOR OPI1"/>
    <property type="match status" value="1"/>
</dbReference>
<dbReference type="VEuPathDB" id="FungiDB:SCHCODRAFT_02624805"/>
<dbReference type="GO" id="GO:0005783">
    <property type="term" value="C:endoplasmic reticulum"/>
    <property type="evidence" value="ECO:0007669"/>
    <property type="project" value="TreeGrafter"/>
</dbReference>
<dbReference type="OrthoDB" id="2441642at2759"/>
<organism evidence="3">
    <name type="scientific">Schizophyllum commune (strain H4-8 / FGSC 9210)</name>
    <name type="common">Split gill fungus</name>
    <dbReference type="NCBI Taxonomy" id="578458"/>
    <lineage>
        <taxon>Eukaryota</taxon>
        <taxon>Fungi</taxon>
        <taxon>Dikarya</taxon>
        <taxon>Basidiomycota</taxon>
        <taxon>Agaricomycotina</taxon>
        <taxon>Agaricomycetes</taxon>
        <taxon>Agaricomycetidae</taxon>
        <taxon>Agaricales</taxon>
        <taxon>Schizophyllaceae</taxon>
        <taxon>Schizophyllum</taxon>
    </lineage>
</organism>
<dbReference type="STRING" id="578458.D8Q612"/>
<feature type="region of interest" description="Disordered" evidence="1">
    <location>
        <begin position="308"/>
        <end position="376"/>
    </location>
</feature>
<feature type="compositionally biased region" description="Basic and acidic residues" evidence="1">
    <location>
        <begin position="569"/>
        <end position="579"/>
    </location>
</feature>
<dbReference type="Pfam" id="PF08618">
    <property type="entry name" value="Opi1"/>
    <property type="match status" value="2"/>
</dbReference>
<evidence type="ECO:0000256" key="1">
    <source>
        <dbReference type="SAM" id="MobiDB-lite"/>
    </source>
</evidence>
<dbReference type="EMBL" id="GL377306">
    <property type="protein sequence ID" value="EFI97061.1"/>
    <property type="molecule type" value="Genomic_DNA"/>
</dbReference>
<feature type="compositionally biased region" description="Low complexity" evidence="1">
    <location>
        <begin position="430"/>
        <end position="439"/>
    </location>
</feature>
<proteinExistence type="predicted"/>